<dbReference type="InParanoid" id="A0A5C7END7"/>
<dbReference type="NCBIfam" id="NF008852">
    <property type="entry name" value="PRK11890.1"/>
    <property type="match status" value="1"/>
</dbReference>
<dbReference type="AlphaFoldDB" id="A0A5C7END7"/>
<evidence type="ECO:0000313" key="5">
    <source>
        <dbReference type="Proteomes" id="UP000321201"/>
    </source>
</evidence>
<evidence type="ECO:0000256" key="2">
    <source>
        <dbReference type="ARBA" id="ARBA00023315"/>
    </source>
</evidence>
<accession>A0A5C7END7</accession>
<dbReference type="FunCoup" id="A0A5C7END7">
    <property type="interactions" value="125"/>
</dbReference>
<dbReference type="PANTHER" id="PTHR43356">
    <property type="entry name" value="PHOSPHATE ACETYLTRANSFERASE"/>
    <property type="match status" value="1"/>
</dbReference>
<sequence>MGIGYSPEKSIKTIIPCEPVGQGGKWGHCPRIPSRAGPWKGGCKLLSASIILFFASHHSSRSAFSPGVPGPDGEASYTIRIRLSKADPVTQPFGRCQPLIDQARARGPVVTAVVYPVSREGVLGAVESARLGLIRPLLVGPGEAIRRAAAEAGADLAGCTLIEEADPVACATRAAALVRSGEAEVIMKGSLHTDELMGVVVSREAGLRTHRRISHVFVMDVAAYPKLLLITDAAVNIAPGLTTKRDIVQNAVGVAQVIGVEVPRVALLSAVETVNPDIPSTVEAAALCKMADRGQITGAILDGPLAFDNAISADAAKTKGITSPVSGQADVLVVPNLEAGNMLYKQLVYLSGALAAGVVVGARVPVVLTSRADTPASRIASTAVACLLARARTAQAE</sequence>
<comment type="caution">
    <text evidence="4">The sequence shown here is derived from an EMBL/GenBank/DDBJ whole genome shotgun (WGS) entry which is preliminary data.</text>
</comment>
<keyword evidence="1 4" id="KW-0808">Transferase</keyword>
<reference evidence="4 5" key="1">
    <citation type="submission" date="2019-08" db="EMBL/GenBank/DDBJ databases">
        <title>Pelomicrobium methylotrophicum gen. nov., sp. nov. a moderately thermophilic, facultatively anaerobic, lithoautotrophic and methylotrophic bacterium isolated from a terrestrial mud volcano.</title>
        <authorList>
            <person name="Slobodkina G.B."/>
            <person name="Merkel A.Y."/>
            <person name="Slobodkin A.I."/>
        </authorList>
    </citation>
    <scope>NUCLEOTIDE SEQUENCE [LARGE SCALE GENOMIC DNA]</scope>
    <source>
        <strain evidence="4 5">SM250</strain>
    </source>
</reference>
<dbReference type="PANTHER" id="PTHR43356:SF2">
    <property type="entry name" value="PHOSPHATE ACETYLTRANSFERASE"/>
    <property type="match status" value="1"/>
</dbReference>
<dbReference type="GO" id="GO:0016746">
    <property type="term" value="F:acyltransferase activity"/>
    <property type="evidence" value="ECO:0007669"/>
    <property type="project" value="UniProtKB-KW"/>
</dbReference>
<dbReference type="InterPro" id="IPR050500">
    <property type="entry name" value="Phos_Acetyltrans/Butyryltrans"/>
</dbReference>
<name>A0A5C7END7_9PROT</name>
<evidence type="ECO:0000313" key="4">
    <source>
        <dbReference type="EMBL" id="TXF13079.1"/>
    </source>
</evidence>
<gene>
    <name evidence="4" type="ORF">FR698_03135</name>
</gene>
<dbReference type="Gene3D" id="3.40.718.10">
    <property type="entry name" value="Isopropylmalate Dehydrogenase"/>
    <property type="match status" value="1"/>
</dbReference>
<keyword evidence="2" id="KW-0012">Acyltransferase</keyword>
<organism evidence="4 5">
    <name type="scientific">Pelomicrobium methylotrophicum</name>
    <dbReference type="NCBI Taxonomy" id="2602750"/>
    <lineage>
        <taxon>Bacteria</taxon>
        <taxon>Pseudomonadati</taxon>
        <taxon>Pseudomonadota</taxon>
        <taxon>Hydrogenophilia</taxon>
        <taxon>Hydrogenophilia incertae sedis</taxon>
        <taxon>Pelomicrobium</taxon>
    </lineage>
</organism>
<dbReference type="InterPro" id="IPR002505">
    <property type="entry name" value="PTA_PTB"/>
</dbReference>
<evidence type="ECO:0000256" key="1">
    <source>
        <dbReference type="ARBA" id="ARBA00022679"/>
    </source>
</evidence>
<dbReference type="NCBIfam" id="NF006045">
    <property type="entry name" value="PRK08190.1"/>
    <property type="match status" value="1"/>
</dbReference>
<dbReference type="SUPFAM" id="SSF53659">
    <property type="entry name" value="Isocitrate/Isopropylmalate dehydrogenase-like"/>
    <property type="match status" value="1"/>
</dbReference>
<dbReference type="OrthoDB" id="9774179at2"/>
<dbReference type="EMBL" id="VPFL01000003">
    <property type="protein sequence ID" value="TXF13079.1"/>
    <property type="molecule type" value="Genomic_DNA"/>
</dbReference>
<keyword evidence="5" id="KW-1185">Reference proteome</keyword>
<evidence type="ECO:0000259" key="3">
    <source>
        <dbReference type="Pfam" id="PF01515"/>
    </source>
</evidence>
<feature type="domain" description="Phosphate acetyl/butaryl transferase" evidence="3">
    <location>
        <begin position="172"/>
        <end position="385"/>
    </location>
</feature>
<dbReference type="Proteomes" id="UP000321201">
    <property type="component" value="Unassembled WGS sequence"/>
</dbReference>
<proteinExistence type="predicted"/>
<dbReference type="Pfam" id="PF01515">
    <property type="entry name" value="PTA_PTB"/>
    <property type="match status" value="1"/>
</dbReference>
<protein>
    <submittedName>
        <fullName evidence="4">Bifunctional enoyl-CoA hydratase/phosphate acetyltransferase</fullName>
    </submittedName>
</protein>